<name>A0A5B7X173_9FLAO</name>
<protein>
    <submittedName>
        <fullName evidence="2">Uncharacterized protein</fullName>
    </submittedName>
</protein>
<evidence type="ECO:0000313" key="2">
    <source>
        <dbReference type="EMBL" id="QCY69286.1"/>
    </source>
</evidence>
<feature type="transmembrane region" description="Helical" evidence="1">
    <location>
        <begin position="33"/>
        <end position="50"/>
    </location>
</feature>
<keyword evidence="3" id="KW-1185">Reference proteome</keyword>
<proteinExistence type="predicted"/>
<dbReference type="EMBL" id="CP040812">
    <property type="protein sequence ID" value="QCY69286.1"/>
    <property type="molecule type" value="Genomic_DNA"/>
</dbReference>
<dbReference type="KEGG" id="afla:FHG64_07695"/>
<gene>
    <name evidence="2" type="ORF">FHG64_07695</name>
</gene>
<organism evidence="2 3">
    <name type="scientific">Antarcticibacterium flavum</name>
    <dbReference type="NCBI Taxonomy" id="2058175"/>
    <lineage>
        <taxon>Bacteria</taxon>
        <taxon>Pseudomonadati</taxon>
        <taxon>Bacteroidota</taxon>
        <taxon>Flavobacteriia</taxon>
        <taxon>Flavobacteriales</taxon>
        <taxon>Flavobacteriaceae</taxon>
        <taxon>Antarcticibacterium</taxon>
    </lineage>
</organism>
<keyword evidence="1" id="KW-0472">Membrane</keyword>
<keyword evidence="1" id="KW-1133">Transmembrane helix</keyword>
<dbReference type="Proteomes" id="UP000309016">
    <property type="component" value="Chromosome"/>
</dbReference>
<dbReference type="OrthoDB" id="1151040at2"/>
<evidence type="ECO:0000313" key="3">
    <source>
        <dbReference type="Proteomes" id="UP000309016"/>
    </source>
</evidence>
<reference evidence="2 3" key="1">
    <citation type="submission" date="2019-06" db="EMBL/GenBank/DDBJ databases">
        <title>Complete genome sequence of Antarcticibacterium flavum KCTC 52984T from an Antarctic marine sediment.</title>
        <authorList>
            <person name="Lee Y.M."/>
            <person name="Shin S.C."/>
        </authorList>
    </citation>
    <scope>NUCLEOTIDE SEQUENCE [LARGE SCALE GENOMIC DNA]</scope>
    <source>
        <strain evidence="2 3">KCTC 52984</strain>
    </source>
</reference>
<accession>A0A5B7X173</accession>
<evidence type="ECO:0000256" key="1">
    <source>
        <dbReference type="SAM" id="Phobius"/>
    </source>
</evidence>
<feature type="transmembrane region" description="Helical" evidence="1">
    <location>
        <begin position="7"/>
        <end position="27"/>
    </location>
</feature>
<sequence>MMRFFKYFEYAYLVIAAFFLFETIRIWNEERNRAYLFAAFVVVAIFMYFFKRRFRKKLEERNR</sequence>
<dbReference type="RefSeq" id="WP_139065856.1">
    <property type="nucleotide sequence ID" value="NZ_CP040812.1"/>
</dbReference>
<dbReference type="AlphaFoldDB" id="A0A5B7X173"/>
<keyword evidence="1" id="KW-0812">Transmembrane</keyword>